<accession>A0A5J5F6Q0</accession>
<dbReference type="PROSITE" id="PS50011">
    <property type="entry name" value="PROTEIN_KINASE_DOM"/>
    <property type="match status" value="1"/>
</dbReference>
<keyword evidence="1" id="KW-0175">Coiled coil</keyword>
<dbReference type="Proteomes" id="UP000326924">
    <property type="component" value="Unassembled WGS sequence"/>
</dbReference>
<organism evidence="4 5">
    <name type="scientific">Sphaerosporella brunnea</name>
    <dbReference type="NCBI Taxonomy" id="1250544"/>
    <lineage>
        <taxon>Eukaryota</taxon>
        <taxon>Fungi</taxon>
        <taxon>Dikarya</taxon>
        <taxon>Ascomycota</taxon>
        <taxon>Pezizomycotina</taxon>
        <taxon>Pezizomycetes</taxon>
        <taxon>Pezizales</taxon>
        <taxon>Pyronemataceae</taxon>
        <taxon>Sphaerosporella</taxon>
    </lineage>
</organism>
<gene>
    <name evidence="4" type="ORF">FN846DRAFT_887363</name>
</gene>
<dbReference type="Pfam" id="PF17667">
    <property type="entry name" value="Pkinase_fungal"/>
    <property type="match status" value="1"/>
</dbReference>
<dbReference type="OrthoDB" id="5979581at2759"/>
<dbReference type="GO" id="GO:0005524">
    <property type="term" value="F:ATP binding"/>
    <property type="evidence" value="ECO:0007669"/>
    <property type="project" value="InterPro"/>
</dbReference>
<feature type="region of interest" description="Disordered" evidence="2">
    <location>
        <begin position="1"/>
        <end position="24"/>
    </location>
</feature>
<evidence type="ECO:0000313" key="4">
    <source>
        <dbReference type="EMBL" id="KAA8912157.1"/>
    </source>
</evidence>
<evidence type="ECO:0000256" key="2">
    <source>
        <dbReference type="SAM" id="MobiDB-lite"/>
    </source>
</evidence>
<proteinExistence type="predicted"/>
<feature type="coiled-coil region" evidence="1">
    <location>
        <begin position="154"/>
        <end position="188"/>
    </location>
</feature>
<sequence>MCTVATGSQPDHDSGPFEAGTPHDRTYTSTYHFPHYSVDSVQQLTLPTRTLPPPPEERVRPHKAAMPVTDDVLTAWFHELSIADDGGADDSGYTSFCADLRRLFAMLNHDAMREFALQEPKRLWKAVVDNATRNHEIEIANATRNHEIATKNYEIEITNAAKNYEIEIARLRERVASLTKEAERLQKAATEKIPAEDTPHFMAPAVWQALRGAPTAGDKLASVFQTHDHRYLDNYAPDLAICHKGSLVEEPGSIVCVVEFKPTSTERFDSHMLGQAWDYLHSTVKAQPHRRNVVAVLSSLKKNVVLMHDSQTQVTTLYRECTFADLDRYIRGVVLVQPGYGPPPSPWSADIGAPMQRLGKPRRTAVAAFKIPDAMRDDLAAGANAPVSDFCKGQKSKGRRRTQERFVNRSNRATSIPEVMAVKRLVQNAYPLVLAPRGRSLNPVTDSTTGVSDEINMLLKIDKLGAPTTLPVILYHTADFQELGTIPVEKPVSHDLKASAVRQVLHDVLDALVWLHSHKIVHRDVRWDNIVCVENAGSDDGPRAIKGILIDLGEAVDISDRLRAHCFRGGYTCCPLRLMHGTLETEGAYHPVPADDYAAWLLLVNSFMYPKPWMTALRASGKVLSKDSTKQKKMVKFWEELMVMDGWDRFYQAAVDESVDELRRLTGFVHWV</sequence>
<dbReference type="InterPro" id="IPR040976">
    <property type="entry name" value="Pkinase_fungal"/>
</dbReference>
<dbReference type="InterPro" id="IPR049229">
    <property type="entry name" value="DUF6826"/>
</dbReference>
<protein>
    <recommendedName>
        <fullName evidence="3">Protein kinase domain-containing protein</fullName>
    </recommendedName>
</protein>
<comment type="caution">
    <text evidence="4">The sequence shown here is derived from an EMBL/GenBank/DDBJ whole genome shotgun (WGS) entry which is preliminary data.</text>
</comment>
<feature type="compositionally biased region" description="Basic and acidic residues" evidence="2">
    <location>
        <begin position="10"/>
        <end position="24"/>
    </location>
</feature>
<dbReference type="InParanoid" id="A0A5J5F6Q0"/>
<evidence type="ECO:0000259" key="3">
    <source>
        <dbReference type="PROSITE" id="PS50011"/>
    </source>
</evidence>
<dbReference type="Pfam" id="PF20713">
    <property type="entry name" value="DUF6826"/>
    <property type="match status" value="1"/>
</dbReference>
<dbReference type="Gene3D" id="1.10.510.10">
    <property type="entry name" value="Transferase(Phosphotransferase) domain 1"/>
    <property type="match status" value="1"/>
</dbReference>
<dbReference type="EMBL" id="VXIS01000027">
    <property type="protein sequence ID" value="KAA8912157.1"/>
    <property type="molecule type" value="Genomic_DNA"/>
</dbReference>
<dbReference type="AlphaFoldDB" id="A0A5J5F6Q0"/>
<keyword evidence="5" id="KW-1185">Reference proteome</keyword>
<evidence type="ECO:0000313" key="5">
    <source>
        <dbReference type="Proteomes" id="UP000326924"/>
    </source>
</evidence>
<dbReference type="InterPro" id="IPR011009">
    <property type="entry name" value="Kinase-like_dom_sf"/>
</dbReference>
<feature type="domain" description="Protein kinase" evidence="3">
    <location>
        <begin position="373"/>
        <end position="672"/>
    </location>
</feature>
<dbReference type="InterPro" id="IPR000719">
    <property type="entry name" value="Prot_kinase_dom"/>
</dbReference>
<reference evidence="4 5" key="1">
    <citation type="submission" date="2019-09" db="EMBL/GenBank/DDBJ databases">
        <title>Draft genome of the ectomycorrhizal ascomycete Sphaerosporella brunnea.</title>
        <authorList>
            <consortium name="DOE Joint Genome Institute"/>
            <person name="Benucci G.M."/>
            <person name="Marozzi G."/>
            <person name="Antonielli L."/>
            <person name="Sanchez S."/>
            <person name="Marco P."/>
            <person name="Wang X."/>
            <person name="Falini L.B."/>
            <person name="Barry K."/>
            <person name="Haridas S."/>
            <person name="Lipzen A."/>
            <person name="Labutti K."/>
            <person name="Grigoriev I.V."/>
            <person name="Murat C."/>
            <person name="Martin F."/>
            <person name="Albertini E."/>
            <person name="Donnini D."/>
            <person name="Bonito G."/>
        </authorList>
    </citation>
    <scope>NUCLEOTIDE SEQUENCE [LARGE SCALE GENOMIC DNA]</scope>
    <source>
        <strain evidence="4 5">Sb_GMNB300</strain>
    </source>
</reference>
<dbReference type="GO" id="GO:0004672">
    <property type="term" value="F:protein kinase activity"/>
    <property type="evidence" value="ECO:0007669"/>
    <property type="project" value="InterPro"/>
</dbReference>
<evidence type="ECO:0000256" key="1">
    <source>
        <dbReference type="SAM" id="Coils"/>
    </source>
</evidence>
<name>A0A5J5F6Q0_9PEZI</name>
<dbReference type="SUPFAM" id="SSF56112">
    <property type="entry name" value="Protein kinase-like (PK-like)"/>
    <property type="match status" value="1"/>
</dbReference>